<keyword evidence="2" id="KW-0732">Signal</keyword>
<feature type="domain" description="CUB" evidence="8">
    <location>
        <begin position="52"/>
        <end position="163"/>
    </location>
</feature>
<dbReference type="Pfam" id="PF00431">
    <property type="entry name" value="CUB"/>
    <property type="match status" value="1"/>
</dbReference>
<keyword evidence="4" id="KW-1015">Disulfide bond</keyword>
<dbReference type="AlphaFoldDB" id="A0AAD7WFM4"/>
<dbReference type="FunFam" id="2.10.25.10:FF:000038">
    <property type="entry name" value="Fibrillin 2"/>
    <property type="match status" value="1"/>
</dbReference>
<evidence type="ECO:0000256" key="5">
    <source>
        <dbReference type="PROSITE-ProRule" id="PRU00076"/>
    </source>
</evidence>
<dbReference type="Gene3D" id="2.10.25.10">
    <property type="entry name" value="Laminin"/>
    <property type="match status" value="1"/>
</dbReference>
<evidence type="ECO:0000256" key="4">
    <source>
        <dbReference type="ARBA" id="ARBA00023157"/>
    </source>
</evidence>
<dbReference type="InterPro" id="IPR000859">
    <property type="entry name" value="CUB_dom"/>
</dbReference>
<evidence type="ECO:0000313" key="10">
    <source>
        <dbReference type="EMBL" id="KAJ8394199.1"/>
    </source>
</evidence>
<sequence>MSLKYVLVATLSAFVAICSIFTVNCEISHQVKRTNAAYNSPEGYAFHALRSCHRTLRGESGEFFSPDYLCSNPPLWCNWTIQVQPGRRLRLRLEDFTPADTCHLKQDQIHLDELPGSGRHRTLEQCWQDAVYLSDSSTLYVVLLIGGDLQPAYRGFHARYHAFGPPPPEPAPPRTPSPPSRGRHGHRGRETEETPRGDWHERPVMEQAAMDDDPASKSTTHPPPSLKKVSSAGSPLLQQPVKTTVDPKGLPARSAASGLRAGEGGALGVTRGVKATPELDSEEMWNDIVGSPSDSLAASESPAKGDPSKGKESLGHDRPVTASPPSPVEADLEPPLTGRHPNAWEATLENSWRERPDPVQYLRNTSRLAPLPGEHMFEVSVEVRVNPDVNENWDHMVRSLMSSVQTMIQGELKAHAAPKSISSIRIKRLSAGVLYIFWLQFDEGLDSLQVHRFMQMGLQRLNSQAVNTRGRKNPASIAFVSSEDVNECGTQLVLCDINAECINRFGSYACRCNPGFEDRSRLGTGGTICVGPSAPGHSSPSSPALLNFLSGLCFLLGFFVVLLLCVGRDSDSNNNDTATAAPAGATTGHNGSQLPPPPPIRRPRDGWGNPKDRCPSTDLPLLKFSPLAPPEDTICKEREEADKL</sequence>
<evidence type="ECO:0000259" key="8">
    <source>
        <dbReference type="PROSITE" id="PS01180"/>
    </source>
</evidence>
<name>A0AAD7WFM4_9TELE</name>
<dbReference type="InterPro" id="IPR035914">
    <property type="entry name" value="Sperma_CUB_dom_sf"/>
</dbReference>
<dbReference type="InterPro" id="IPR000152">
    <property type="entry name" value="EGF-type_Asp/Asn_hydroxyl_site"/>
</dbReference>
<keyword evidence="7" id="KW-0472">Membrane</keyword>
<evidence type="ECO:0008006" key="12">
    <source>
        <dbReference type="Google" id="ProtNLM"/>
    </source>
</evidence>
<dbReference type="GO" id="GO:0005509">
    <property type="term" value="F:calcium ion binding"/>
    <property type="evidence" value="ECO:0007669"/>
    <property type="project" value="InterPro"/>
</dbReference>
<keyword evidence="11" id="KW-1185">Reference proteome</keyword>
<keyword evidence="3" id="KW-0677">Repeat</keyword>
<feature type="region of interest" description="Disordered" evidence="6">
    <location>
        <begin position="160"/>
        <end position="351"/>
    </location>
</feature>
<feature type="compositionally biased region" description="Polar residues" evidence="6">
    <location>
        <begin position="231"/>
        <end position="242"/>
    </location>
</feature>
<feature type="transmembrane region" description="Helical" evidence="7">
    <location>
        <begin position="544"/>
        <end position="566"/>
    </location>
</feature>
<dbReference type="InterPro" id="IPR018097">
    <property type="entry name" value="EGF_Ca-bd_CS"/>
</dbReference>
<reference evidence="10" key="1">
    <citation type="journal article" date="2023" name="Science">
        <title>Genome structures resolve the early diversification of teleost fishes.</title>
        <authorList>
            <person name="Parey E."/>
            <person name="Louis A."/>
            <person name="Montfort J."/>
            <person name="Bouchez O."/>
            <person name="Roques C."/>
            <person name="Iampietro C."/>
            <person name="Lluch J."/>
            <person name="Castinel A."/>
            <person name="Donnadieu C."/>
            <person name="Desvignes T."/>
            <person name="Floi Bucao C."/>
            <person name="Jouanno E."/>
            <person name="Wen M."/>
            <person name="Mejri S."/>
            <person name="Dirks R."/>
            <person name="Jansen H."/>
            <person name="Henkel C."/>
            <person name="Chen W.J."/>
            <person name="Zahm M."/>
            <person name="Cabau C."/>
            <person name="Klopp C."/>
            <person name="Thompson A.W."/>
            <person name="Robinson-Rechavi M."/>
            <person name="Braasch I."/>
            <person name="Lecointre G."/>
            <person name="Bobe J."/>
            <person name="Postlethwait J.H."/>
            <person name="Berthelot C."/>
            <person name="Roest Crollius H."/>
            <person name="Guiguen Y."/>
        </authorList>
    </citation>
    <scope>NUCLEOTIDE SEQUENCE</scope>
    <source>
        <strain evidence="10">NC1722</strain>
    </source>
</reference>
<dbReference type="Gene3D" id="2.60.120.290">
    <property type="entry name" value="Spermadhesin, CUB domain"/>
    <property type="match status" value="1"/>
</dbReference>
<dbReference type="PROSITE" id="PS00010">
    <property type="entry name" value="ASX_HYDROXYL"/>
    <property type="match status" value="1"/>
</dbReference>
<dbReference type="GO" id="GO:0030855">
    <property type="term" value="P:epithelial cell differentiation"/>
    <property type="evidence" value="ECO:0007669"/>
    <property type="project" value="UniProtKB-ARBA"/>
</dbReference>
<organism evidence="10 11">
    <name type="scientific">Aldrovandia affinis</name>
    <dbReference type="NCBI Taxonomy" id="143900"/>
    <lineage>
        <taxon>Eukaryota</taxon>
        <taxon>Metazoa</taxon>
        <taxon>Chordata</taxon>
        <taxon>Craniata</taxon>
        <taxon>Vertebrata</taxon>
        <taxon>Euteleostomi</taxon>
        <taxon>Actinopterygii</taxon>
        <taxon>Neopterygii</taxon>
        <taxon>Teleostei</taxon>
        <taxon>Notacanthiformes</taxon>
        <taxon>Halosauridae</taxon>
        <taxon>Aldrovandia</taxon>
    </lineage>
</organism>
<dbReference type="InterPro" id="IPR001881">
    <property type="entry name" value="EGF-like_Ca-bd_dom"/>
</dbReference>
<dbReference type="SMART" id="SM00179">
    <property type="entry name" value="EGF_CA"/>
    <property type="match status" value="1"/>
</dbReference>
<feature type="compositionally biased region" description="Low complexity" evidence="6">
    <location>
        <begin position="576"/>
        <end position="591"/>
    </location>
</feature>
<evidence type="ECO:0000256" key="2">
    <source>
        <dbReference type="ARBA" id="ARBA00022729"/>
    </source>
</evidence>
<dbReference type="PROSITE" id="PS50026">
    <property type="entry name" value="EGF_3"/>
    <property type="match status" value="1"/>
</dbReference>
<feature type="compositionally biased region" description="Basic and acidic residues" evidence="6">
    <location>
        <begin position="188"/>
        <end position="204"/>
    </location>
</feature>
<dbReference type="CDD" id="cd00041">
    <property type="entry name" value="CUB"/>
    <property type="match status" value="1"/>
</dbReference>
<dbReference type="Pfam" id="PF07645">
    <property type="entry name" value="EGF_CA"/>
    <property type="match status" value="1"/>
</dbReference>
<dbReference type="SMART" id="SM00042">
    <property type="entry name" value="CUB"/>
    <property type="match status" value="1"/>
</dbReference>
<dbReference type="SUPFAM" id="SSF57196">
    <property type="entry name" value="EGF/Laminin"/>
    <property type="match status" value="1"/>
</dbReference>
<feature type="compositionally biased region" description="Basic and acidic residues" evidence="6">
    <location>
        <begin position="602"/>
        <end position="615"/>
    </location>
</feature>
<keyword evidence="7" id="KW-1133">Transmembrane helix</keyword>
<dbReference type="SMART" id="SM00181">
    <property type="entry name" value="EGF"/>
    <property type="match status" value="1"/>
</dbReference>
<accession>A0AAD7WFM4</accession>
<evidence type="ECO:0000313" key="11">
    <source>
        <dbReference type="Proteomes" id="UP001221898"/>
    </source>
</evidence>
<feature type="compositionally biased region" description="Basic and acidic residues" evidence="6">
    <location>
        <begin position="633"/>
        <end position="644"/>
    </location>
</feature>
<feature type="compositionally biased region" description="Pro residues" evidence="6">
    <location>
        <begin position="164"/>
        <end position="179"/>
    </location>
</feature>
<feature type="domain" description="EGF-like" evidence="9">
    <location>
        <begin position="484"/>
        <end position="522"/>
    </location>
</feature>
<evidence type="ECO:0000256" key="6">
    <source>
        <dbReference type="SAM" id="MobiDB-lite"/>
    </source>
</evidence>
<gene>
    <name evidence="10" type="ORF">AAFF_G00050040</name>
</gene>
<proteinExistence type="predicted"/>
<comment type="caution">
    <text evidence="5">Lacks conserved residue(s) required for the propagation of feature annotation.</text>
</comment>
<evidence type="ECO:0000256" key="3">
    <source>
        <dbReference type="ARBA" id="ARBA00022737"/>
    </source>
</evidence>
<dbReference type="InterPro" id="IPR049883">
    <property type="entry name" value="NOTCH1_EGF-like"/>
</dbReference>
<keyword evidence="7" id="KW-0812">Transmembrane</keyword>
<dbReference type="Proteomes" id="UP001221898">
    <property type="component" value="Unassembled WGS sequence"/>
</dbReference>
<dbReference type="PROSITE" id="PS01187">
    <property type="entry name" value="EGF_CA"/>
    <property type="match status" value="1"/>
</dbReference>
<evidence type="ECO:0000259" key="9">
    <source>
        <dbReference type="PROSITE" id="PS50026"/>
    </source>
</evidence>
<dbReference type="PROSITE" id="PS01180">
    <property type="entry name" value="CUB"/>
    <property type="match status" value="1"/>
</dbReference>
<dbReference type="EMBL" id="JAINUG010000129">
    <property type="protein sequence ID" value="KAJ8394199.1"/>
    <property type="molecule type" value="Genomic_DNA"/>
</dbReference>
<evidence type="ECO:0000256" key="7">
    <source>
        <dbReference type="SAM" id="Phobius"/>
    </source>
</evidence>
<dbReference type="InterPro" id="IPR000742">
    <property type="entry name" value="EGF"/>
</dbReference>
<feature type="region of interest" description="Disordered" evidence="6">
    <location>
        <begin position="576"/>
        <end position="644"/>
    </location>
</feature>
<evidence type="ECO:0000256" key="1">
    <source>
        <dbReference type="ARBA" id="ARBA00022536"/>
    </source>
</evidence>
<feature type="compositionally biased region" description="Basic and acidic residues" evidence="6">
    <location>
        <begin position="306"/>
        <end position="319"/>
    </location>
</feature>
<dbReference type="CDD" id="cd00054">
    <property type="entry name" value="EGF_CA"/>
    <property type="match status" value="1"/>
</dbReference>
<protein>
    <recommendedName>
        <fullName evidence="12">EGF-like domain-containing protein</fullName>
    </recommendedName>
</protein>
<dbReference type="SUPFAM" id="SSF49854">
    <property type="entry name" value="Spermadhesin, CUB domain"/>
    <property type="match status" value="1"/>
</dbReference>
<comment type="caution">
    <text evidence="10">The sequence shown here is derived from an EMBL/GenBank/DDBJ whole genome shotgun (WGS) entry which is preliminary data.</text>
</comment>
<keyword evidence="1 5" id="KW-0245">EGF-like domain</keyword>